<comment type="caution">
    <text evidence="1">The sequence shown here is derived from an EMBL/GenBank/DDBJ whole genome shotgun (WGS) entry which is preliminary data.</text>
</comment>
<sequence length="71" mass="8342">MAQNRRLETDQEFQEVLESQAQIRVFKDDHIIDSGVVITRYDENTIVVNSGVSGLTYHPRKLCEFFEIKKR</sequence>
<protein>
    <submittedName>
        <fullName evidence="1">Uncharacterized protein</fullName>
    </submittedName>
</protein>
<reference evidence="1" key="1">
    <citation type="submission" date="2020-03" db="EMBL/GenBank/DDBJ databases">
        <title>Draft sequencing of Paenibacilllus sp. S3N08.</title>
        <authorList>
            <person name="Kim D.-U."/>
        </authorList>
    </citation>
    <scope>NUCLEOTIDE SEQUENCE</scope>
    <source>
        <strain evidence="1">S3N08</strain>
    </source>
</reference>
<accession>A0ABX0JH64</accession>
<dbReference type="Proteomes" id="UP001165962">
    <property type="component" value="Unassembled WGS sequence"/>
</dbReference>
<gene>
    <name evidence="1" type="ORF">G9U52_29870</name>
</gene>
<organism evidence="1 2">
    <name type="scientific">Paenibacillus agricola</name>
    <dbReference type="NCBI Taxonomy" id="2716264"/>
    <lineage>
        <taxon>Bacteria</taxon>
        <taxon>Bacillati</taxon>
        <taxon>Bacillota</taxon>
        <taxon>Bacilli</taxon>
        <taxon>Bacillales</taxon>
        <taxon>Paenibacillaceae</taxon>
        <taxon>Paenibacillus</taxon>
    </lineage>
</organism>
<name>A0ABX0JH64_9BACL</name>
<dbReference type="RefSeq" id="WP_166154572.1">
    <property type="nucleotide sequence ID" value="NZ_JAAOIW010000015.1"/>
</dbReference>
<evidence type="ECO:0000313" key="2">
    <source>
        <dbReference type="Proteomes" id="UP001165962"/>
    </source>
</evidence>
<keyword evidence="2" id="KW-1185">Reference proteome</keyword>
<evidence type="ECO:0000313" key="1">
    <source>
        <dbReference type="EMBL" id="NHN34033.1"/>
    </source>
</evidence>
<proteinExistence type="predicted"/>
<dbReference type="EMBL" id="JAAOIW010000015">
    <property type="protein sequence ID" value="NHN34033.1"/>
    <property type="molecule type" value="Genomic_DNA"/>
</dbReference>